<keyword evidence="1" id="KW-1133">Transmembrane helix</keyword>
<dbReference type="RefSeq" id="WP_343805499.1">
    <property type="nucleotide sequence ID" value="NZ_BAAAET010000002.1"/>
</dbReference>
<keyword evidence="1" id="KW-0472">Membrane</keyword>
<name>A0ABN1I6R9_9GAMM</name>
<proteinExistence type="predicted"/>
<dbReference type="Proteomes" id="UP001499915">
    <property type="component" value="Unassembled WGS sequence"/>
</dbReference>
<dbReference type="EMBL" id="BAAAET010000002">
    <property type="protein sequence ID" value="GAA0692984.1"/>
    <property type="molecule type" value="Genomic_DNA"/>
</dbReference>
<dbReference type="Pfam" id="PF14341">
    <property type="entry name" value="PilX_N"/>
    <property type="match status" value="1"/>
</dbReference>
<dbReference type="InterPro" id="IPR025746">
    <property type="entry name" value="PilX_N_dom"/>
</dbReference>
<evidence type="ECO:0000256" key="1">
    <source>
        <dbReference type="SAM" id="Phobius"/>
    </source>
</evidence>
<evidence type="ECO:0000313" key="4">
    <source>
        <dbReference type="Proteomes" id="UP001499915"/>
    </source>
</evidence>
<keyword evidence="4" id="KW-1185">Reference proteome</keyword>
<sequence length="518" mass="54795">MKFENAYGMSKGAGMTLRRDVMTFPRQQGSVLVIGMILLAILMVGAVSMMNSSVQDERITGNTRRGADAFLAAEGGMQKTVAMLCTEYGGDKHLCESGDENTAADPAINPPTWYYYNECSSDGELQNVDEALYVLPANEGFSGGSTYTVTYGGLCTTYEGGGVKTISFVSTGQQTNSLRRVHFNVSHDGEATWPAVFVNDDPDADPVECSFDFGPSNAYTYDGRGGPALSTNTPECAEAIREADLDGGVPSGQLIGGVVANNPAPDFTNPETGLKEFYKGILASGSTTSIYPEAPSNNNQIGKPVDFNESRFNTVDFGTPGDPSNPADYANMKSFVVHGDITMPGGFDGAGVLIVTGDATFSGTPNWDGLIIVLGGTVNIGGGGTTDGLAGTLIVSNIDFNDSATDDFRYCTTDGACVDADDADLPLDKNSTYHAKTPRTDTTWSHAGDPEINWDVSGGGSALYNYGCQYLMQVQNFVENISDTSFPGPEGCPDANGDGQTGSFGTLYVFDWYEEVTN</sequence>
<organism evidence="3 4">
    <name type="scientific">Marinobacterium maritimum</name>
    <dbReference type="NCBI Taxonomy" id="500162"/>
    <lineage>
        <taxon>Bacteria</taxon>
        <taxon>Pseudomonadati</taxon>
        <taxon>Pseudomonadota</taxon>
        <taxon>Gammaproteobacteria</taxon>
        <taxon>Oceanospirillales</taxon>
        <taxon>Oceanospirillaceae</taxon>
        <taxon>Marinobacterium</taxon>
    </lineage>
</organism>
<evidence type="ECO:0000259" key="2">
    <source>
        <dbReference type="Pfam" id="PF14341"/>
    </source>
</evidence>
<keyword evidence="1" id="KW-0812">Transmembrane</keyword>
<reference evidence="3 4" key="1">
    <citation type="journal article" date="2019" name="Int. J. Syst. Evol. Microbiol.">
        <title>The Global Catalogue of Microorganisms (GCM) 10K type strain sequencing project: providing services to taxonomists for standard genome sequencing and annotation.</title>
        <authorList>
            <consortium name="The Broad Institute Genomics Platform"/>
            <consortium name="The Broad Institute Genome Sequencing Center for Infectious Disease"/>
            <person name="Wu L."/>
            <person name="Ma J."/>
        </authorList>
    </citation>
    <scope>NUCLEOTIDE SEQUENCE [LARGE SCALE GENOMIC DNA]</scope>
    <source>
        <strain evidence="3 4">JCM 15134</strain>
    </source>
</reference>
<feature type="transmembrane region" description="Helical" evidence="1">
    <location>
        <begin position="29"/>
        <end position="50"/>
    </location>
</feature>
<accession>A0ABN1I6R9</accession>
<feature type="domain" description="Type 4 fimbrial biogenesis protein PilX N-terminal" evidence="2">
    <location>
        <begin position="28"/>
        <end position="77"/>
    </location>
</feature>
<evidence type="ECO:0000313" key="3">
    <source>
        <dbReference type="EMBL" id="GAA0692984.1"/>
    </source>
</evidence>
<comment type="caution">
    <text evidence="3">The sequence shown here is derived from an EMBL/GenBank/DDBJ whole genome shotgun (WGS) entry which is preliminary data.</text>
</comment>
<gene>
    <name evidence="3" type="ORF">GCM10009104_20270</name>
</gene>
<protein>
    <recommendedName>
        <fullName evidence="2">Type 4 fimbrial biogenesis protein PilX N-terminal domain-containing protein</fullName>
    </recommendedName>
</protein>